<feature type="domain" description="Histidine kinase" evidence="10">
    <location>
        <begin position="240"/>
        <end position="452"/>
    </location>
</feature>
<keyword evidence="12" id="KW-0418">Kinase</keyword>
<dbReference type="PANTHER" id="PTHR45339">
    <property type="entry name" value="HYBRID SIGNAL TRANSDUCTION HISTIDINE KINASE J"/>
    <property type="match status" value="1"/>
</dbReference>
<comment type="subcellular location">
    <subcellularLocation>
        <location evidence="2">Membrane</location>
        <topology evidence="2">Multi-pass membrane protein</topology>
    </subcellularLocation>
</comment>
<dbReference type="Pfam" id="PF00512">
    <property type="entry name" value="HisKA"/>
    <property type="match status" value="1"/>
</dbReference>
<evidence type="ECO:0000256" key="6">
    <source>
        <dbReference type="ARBA" id="ARBA00022989"/>
    </source>
</evidence>
<dbReference type="CDD" id="cd00082">
    <property type="entry name" value="HisKA"/>
    <property type="match status" value="1"/>
</dbReference>
<dbReference type="InterPro" id="IPR011006">
    <property type="entry name" value="CheY-like_superfamily"/>
</dbReference>
<dbReference type="InterPro" id="IPR036890">
    <property type="entry name" value="HATPase_C_sf"/>
</dbReference>
<accession>A4C6L2</accession>
<keyword evidence="12" id="KW-0808">Transferase</keyword>
<evidence type="ECO:0000256" key="1">
    <source>
        <dbReference type="ARBA" id="ARBA00000085"/>
    </source>
</evidence>
<feature type="transmembrane region" description="Helical" evidence="9">
    <location>
        <begin position="12"/>
        <end position="34"/>
    </location>
</feature>
<dbReference type="HOGENOM" id="CLU_468395_0_0_6"/>
<dbReference type="GO" id="GO:0000155">
    <property type="term" value="F:phosphorelay sensor kinase activity"/>
    <property type="evidence" value="ECO:0007669"/>
    <property type="project" value="InterPro"/>
</dbReference>
<dbReference type="RefSeq" id="WP_009837490.1">
    <property type="nucleotide sequence ID" value="NZ_AAOH01000002.1"/>
</dbReference>
<dbReference type="Gene3D" id="3.30.565.10">
    <property type="entry name" value="Histidine kinase-like ATPase, C-terminal domain"/>
    <property type="match status" value="1"/>
</dbReference>
<dbReference type="Gene3D" id="3.40.50.2300">
    <property type="match status" value="1"/>
</dbReference>
<keyword evidence="4 8" id="KW-0597">Phosphoprotein</keyword>
<keyword evidence="7 9" id="KW-0472">Membrane</keyword>
<gene>
    <name evidence="12" type="ORF">PTD2_12389</name>
</gene>
<comment type="caution">
    <text evidence="12">The sequence shown here is derived from an EMBL/GenBank/DDBJ whole genome shotgun (WGS) entry which is preliminary data.</text>
</comment>
<dbReference type="SMART" id="SM00388">
    <property type="entry name" value="HisKA"/>
    <property type="match status" value="1"/>
</dbReference>
<dbReference type="InterPro" id="IPR036097">
    <property type="entry name" value="HisK_dim/P_sf"/>
</dbReference>
<dbReference type="InterPro" id="IPR005467">
    <property type="entry name" value="His_kinase_dom"/>
</dbReference>
<dbReference type="Gene3D" id="1.10.287.130">
    <property type="match status" value="1"/>
</dbReference>
<dbReference type="AlphaFoldDB" id="A4C6L2"/>
<dbReference type="EC" id="2.7.13.3" evidence="3"/>
<dbReference type="SUPFAM" id="SSF47384">
    <property type="entry name" value="Homodimeric domain of signal transducing histidine kinase"/>
    <property type="match status" value="1"/>
</dbReference>
<keyword evidence="13" id="KW-1185">Reference proteome</keyword>
<dbReference type="Pfam" id="PF02518">
    <property type="entry name" value="HATPase_c"/>
    <property type="match status" value="1"/>
</dbReference>
<dbReference type="PROSITE" id="PS50110">
    <property type="entry name" value="RESPONSE_REGULATORY"/>
    <property type="match status" value="1"/>
</dbReference>
<evidence type="ECO:0000313" key="12">
    <source>
        <dbReference type="EMBL" id="EAR29616.1"/>
    </source>
</evidence>
<dbReference type="PANTHER" id="PTHR45339:SF5">
    <property type="entry name" value="HISTIDINE KINASE"/>
    <property type="match status" value="1"/>
</dbReference>
<dbReference type="InterPro" id="IPR029095">
    <property type="entry name" value="NarX-like_N"/>
</dbReference>
<dbReference type="InterPro" id="IPR003594">
    <property type="entry name" value="HATPase_dom"/>
</dbReference>
<organism evidence="12 13">
    <name type="scientific">Pseudoalteromonas tunicata D2</name>
    <dbReference type="NCBI Taxonomy" id="87626"/>
    <lineage>
        <taxon>Bacteria</taxon>
        <taxon>Pseudomonadati</taxon>
        <taxon>Pseudomonadota</taxon>
        <taxon>Gammaproteobacteria</taxon>
        <taxon>Alteromonadales</taxon>
        <taxon>Pseudoalteromonadaceae</taxon>
        <taxon>Pseudoalteromonas</taxon>
    </lineage>
</organism>
<dbReference type="SMART" id="SM00448">
    <property type="entry name" value="REC"/>
    <property type="match status" value="1"/>
</dbReference>
<evidence type="ECO:0000256" key="2">
    <source>
        <dbReference type="ARBA" id="ARBA00004141"/>
    </source>
</evidence>
<name>A4C6L2_9GAMM</name>
<evidence type="ECO:0000259" key="10">
    <source>
        <dbReference type="PROSITE" id="PS50109"/>
    </source>
</evidence>
<dbReference type="SUPFAM" id="SSF55874">
    <property type="entry name" value="ATPase domain of HSP90 chaperone/DNA topoisomerase II/histidine kinase"/>
    <property type="match status" value="1"/>
</dbReference>
<evidence type="ECO:0000256" key="4">
    <source>
        <dbReference type="ARBA" id="ARBA00022553"/>
    </source>
</evidence>
<dbReference type="InterPro" id="IPR001789">
    <property type="entry name" value="Sig_transdc_resp-reg_receiver"/>
</dbReference>
<keyword evidence="6 9" id="KW-1133">Transmembrane helix</keyword>
<evidence type="ECO:0000256" key="7">
    <source>
        <dbReference type="ARBA" id="ARBA00023136"/>
    </source>
</evidence>
<evidence type="ECO:0000313" key="13">
    <source>
        <dbReference type="Proteomes" id="UP000006201"/>
    </source>
</evidence>
<evidence type="ECO:0000259" key="11">
    <source>
        <dbReference type="PROSITE" id="PS50110"/>
    </source>
</evidence>
<dbReference type="eggNOG" id="COG2205">
    <property type="taxonomic scope" value="Bacteria"/>
</dbReference>
<feature type="domain" description="Response regulatory" evidence="11">
    <location>
        <begin position="464"/>
        <end position="579"/>
    </location>
</feature>
<sequence>MFNIIYAIRMRYRWALIAIAILVSCSGVLIQYLLSIQKTDSKIINIAGKQRMLSQKIALEANILINSLNNPANLIDIASQQQRLRDSLTTFVENHHFLTAKNNAGHYHYLNPQLISIYFKPPVLLDEKVALFSQEVETILARSNTSLAQTDMLDLVQLSLLLQQLNQAVALFERAAVDKVNLISRIEVVFWSITLLLLLIELKFIFQPMEKLVIESIEKVELQKSQLKQSYQLKERFIARASHEFRTPLQVVMAAIDESLAKDSNNSALQQAKKSTLKIISLVDDLTKLQTLQRGQWQLDPKVSNLKATLTTAIAPFKAQCEELHLAWHESIASELDVSVYCDHHALAQIAIELLTNAVKFTSTGAITFTAKWQVSNDSVLSVLISDTGDGFVDGFPYLIEADQKNYNTHFQGMQTGLERVQYMLAAMSATITLVANSLHGAQLQLAVPMTLVTRAVLPIVITSCLIVEDNPLNALVLSQSLQKLAIESQIVANGQAALDVLNHTSFDVIFMDLNMPILDGFETTTEIRNTLKLSTPIIVVTANTAQSEIHRAYQCGANYHIHKPFDLANLKAAISALS</sequence>
<keyword evidence="5 9" id="KW-0812">Transmembrane</keyword>
<evidence type="ECO:0000256" key="3">
    <source>
        <dbReference type="ARBA" id="ARBA00012438"/>
    </source>
</evidence>
<feature type="modified residue" description="4-aspartylphosphate" evidence="8">
    <location>
        <position position="513"/>
    </location>
</feature>
<dbReference type="STRING" id="87626.PTD2_12389"/>
<dbReference type="CDD" id="cd17546">
    <property type="entry name" value="REC_hyHK_CKI1_RcsC-like"/>
    <property type="match status" value="1"/>
</dbReference>
<proteinExistence type="predicted"/>
<protein>
    <recommendedName>
        <fullName evidence="3">histidine kinase</fullName>
        <ecNumber evidence="3">2.7.13.3</ecNumber>
    </recommendedName>
</protein>
<dbReference type="Pfam" id="PF13675">
    <property type="entry name" value="PilJ"/>
    <property type="match status" value="1"/>
</dbReference>
<reference evidence="12 13" key="1">
    <citation type="submission" date="2006-02" db="EMBL/GenBank/DDBJ databases">
        <authorList>
            <person name="Moran M.A."/>
            <person name="Kjelleberg S."/>
            <person name="Egan S."/>
            <person name="Saunders N."/>
            <person name="Thomas T."/>
            <person name="Ferriera S."/>
            <person name="Johnson J."/>
            <person name="Kravitz S."/>
            <person name="Halpern A."/>
            <person name="Remington K."/>
            <person name="Beeson K."/>
            <person name="Tran B."/>
            <person name="Rogers Y.-H."/>
            <person name="Friedman R."/>
            <person name="Venter J.C."/>
        </authorList>
    </citation>
    <scope>NUCLEOTIDE SEQUENCE [LARGE SCALE GENOMIC DNA]</scope>
    <source>
        <strain evidence="12 13">D2</strain>
    </source>
</reference>
<dbReference type="PROSITE" id="PS50109">
    <property type="entry name" value="HIS_KIN"/>
    <property type="match status" value="1"/>
</dbReference>
<comment type="catalytic activity">
    <reaction evidence="1">
        <text>ATP + protein L-histidine = ADP + protein N-phospho-L-histidine.</text>
        <dbReference type="EC" id="2.7.13.3"/>
    </reaction>
</comment>
<dbReference type="SUPFAM" id="SSF52172">
    <property type="entry name" value="CheY-like"/>
    <property type="match status" value="1"/>
</dbReference>
<evidence type="ECO:0000256" key="5">
    <source>
        <dbReference type="ARBA" id="ARBA00022692"/>
    </source>
</evidence>
<evidence type="ECO:0000256" key="8">
    <source>
        <dbReference type="PROSITE-ProRule" id="PRU00169"/>
    </source>
</evidence>
<dbReference type="InterPro" id="IPR003661">
    <property type="entry name" value="HisK_dim/P_dom"/>
</dbReference>
<dbReference type="EMBL" id="AAOH01000002">
    <property type="protein sequence ID" value="EAR29616.1"/>
    <property type="molecule type" value="Genomic_DNA"/>
</dbReference>
<dbReference type="Pfam" id="PF00072">
    <property type="entry name" value="Response_reg"/>
    <property type="match status" value="1"/>
</dbReference>
<dbReference type="eggNOG" id="COG0784">
    <property type="taxonomic scope" value="Bacteria"/>
</dbReference>
<dbReference type="Proteomes" id="UP000006201">
    <property type="component" value="Unassembled WGS sequence"/>
</dbReference>
<evidence type="ECO:0000256" key="9">
    <source>
        <dbReference type="SAM" id="Phobius"/>
    </source>
</evidence>
<dbReference type="GO" id="GO:0016020">
    <property type="term" value="C:membrane"/>
    <property type="evidence" value="ECO:0007669"/>
    <property type="project" value="UniProtKB-SubCell"/>
</dbReference>